<dbReference type="SMART" id="SM00729">
    <property type="entry name" value="Elp3"/>
    <property type="match status" value="1"/>
</dbReference>
<dbReference type="PROSITE" id="PS51449">
    <property type="entry name" value="MTTASE_N"/>
    <property type="match status" value="1"/>
</dbReference>
<comment type="catalytic activity">
    <reaction evidence="13">
        <text>N(6)-L-threonylcarbamoyladenosine(37) in tRNA + (sulfur carrier)-SH + AH2 + 2 S-adenosyl-L-methionine = 2-methylsulfanyl-N(6)-L-threonylcarbamoyladenosine(37) in tRNA + (sulfur carrier)-H + 5'-deoxyadenosine + L-methionine + A + S-adenosyl-L-homocysteine + 2 H(+)</text>
        <dbReference type="Rhea" id="RHEA:37075"/>
        <dbReference type="Rhea" id="RHEA-COMP:10163"/>
        <dbReference type="Rhea" id="RHEA-COMP:11092"/>
        <dbReference type="Rhea" id="RHEA-COMP:14737"/>
        <dbReference type="Rhea" id="RHEA-COMP:14739"/>
        <dbReference type="ChEBI" id="CHEBI:13193"/>
        <dbReference type="ChEBI" id="CHEBI:15378"/>
        <dbReference type="ChEBI" id="CHEBI:17319"/>
        <dbReference type="ChEBI" id="CHEBI:17499"/>
        <dbReference type="ChEBI" id="CHEBI:29917"/>
        <dbReference type="ChEBI" id="CHEBI:57844"/>
        <dbReference type="ChEBI" id="CHEBI:57856"/>
        <dbReference type="ChEBI" id="CHEBI:59789"/>
        <dbReference type="ChEBI" id="CHEBI:64428"/>
        <dbReference type="ChEBI" id="CHEBI:74418"/>
        <dbReference type="ChEBI" id="CHEBI:74420"/>
        <dbReference type="EC" id="2.8.4.5"/>
    </reaction>
</comment>
<dbReference type="InterPro" id="IPR023404">
    <property type="entry name" value="rSAM_horseshoe"/>
</dbReference>
<evidence type="ECO:0000259" key="16">
    <source>
        <dbReference type="PROSITE" id="PS51449"/>
    </source>
</evidence>
<dbReference type="SFLD" id="SFLDG01082">
    <property type="entry name" value="B12-binding_domain_containing"/>
    <property type="match status" value="1"/>
</dbReference>
<dbReference type="NCBIfam" id="TIGR01579">
    <property type="entry name" value="MiaB-like-C"/>
    <property type="match status" value="1"/>
</dbReference>
<dbReference type="InterPro" id="IPR005839">
    <property type="entry name" value="Methylthiotransferase"/>
</dbReference>
<dbReference type="SUPFAM" id="SSF102114">
    <property type="entry name" value="Radical SAM enzymes"/>
    <property type="match status" value="1"/>
</dbReference>
<dbReference type="SFLD" id="SFLDF00295">
    <property type="entry name" value="threonylcarbamoyladenosine_tRN"/>
    <property type="match status" value="1"/>
</dbReference>
<dbReference type="FunFam" id="3.40.50.12160:FF:000004">
    <property type="entry name" value="Threonylcarbamoyladenosine tRNA methylthiotransferase MtaB"/>
    <property type="match status" value="1"/>
</dbReference>
<dbReference type="GO" id="GO:0035598">
    <property type="term" value="F:tRNA (N(6)-L-threonylcarbamoyladenosine(37)-C(2))-methylthiotransferase activity"/>
    <property type="evidence" value="ECO:0007669"/>
    <property type="project" value="UniProtKB-EC"/>
</dbReference>
<dbReference type="Gene3D" id="3.80.30.20">
    <property type="entry name" value="tm_1862 like domain"/>
    <property type="match status" value="1"/>
</dbReference>
<accession>C6LGK0</accession>
<dbReference type="RefSeq" id="WP_006862545.1">
    <property type="nucleotide sequence ID" value="NZ_ACCL02000012.1"/>
</dbReference>
<evidence type="ECO:0000313" key="19">
    <source>
        <dbReference type="Proteomes" id="UP000005561"/>
    </source>
</evidence>
<evidence type="ECO:0000256" key="3">
    <source>
        <dbReference type="ARBA" id="ARBA00013273"/>
    </source>
</evidence>
<dbReference type="EMBL" id="ACCL02000012">
    <property type="protein sequence ID" value="EET60200.1"/>
    <property type="molecule type" value="Genomic_DNA"/>
</dbReference>
<organism evidence="18 19">
    <name type="scientific">Marvinbryantia formatexigens DSM 14469</name>
    <dbReference type="NCBI Taxonomy" id="478749"/>
    <lineage>
        <taxon>Bacteria</taxon>
        <taxon>Bacillati</taxon>
        <taxon>Bacillota</taxon>
        <taxon>Clostridia</taxon>
        <taxon>Lachnospirales</taxon>
        <taxon>Lachnospiraceae</taxon>
        <taxon>Marvinbryantia</taxon>
    </lineage>
</organism>
<reference evidence="18" key="1">
    <citation type="submission" date="2009-07" db="EMBL/GenBank/DDBJ databases">
        <authorList>
            <person name="Weinstock G."/>
            <person name="Sodergren E."/>
            <person name="Clifton S."/>
            <person name="Fulton L."/>
            <person name="Fulton B."/>
            <person name="Courtney L."/>
            <person name="Fronick C."/>
            <person name="Harrison M."/>
            <person name="Strong C."/>
            <person name="Farmer C."/>
            <person name="Delahaunty K."/>
            <person name="Markovic C."/>
            <person name="Hall O."/>
            <person name="Minx P."/>
            <person name="Tomlinson C."/>
            <person name="Mitreva M."/>
            <person name="Nelson J."/>
            <person name="Hou S."/>
            <person name="Wollam A."/>
            <person name="Pepin K.H."/>
            <person name="Johnson M."/>
            <person name="Bhonagiri V."/>
            <person name="Nash W.E."/>
            <person name="Warren W."/>
            <person name="Chinwalla A."/>
            <person name="Mardis E.R."/>
            <person name="Wilson R.K."/>
        </authorList>
    </citation>
    <scope>NUCLEOTIDE SEQUENCE [LARGE SCALE GENOMIC DNA]</scope>
    <source>
        <strain evidence="18">DSM 14469</strain>
    </source>
</reference>
<keyword evidence="6" id="KW-0808">Transferase</keyword>
<keyword evidence="9" id="KW-0479">Metal-binding</keyword>
<comment type="function">
    <text evidence="2">Catalyzes the methylthiolation of N6-threonylcarbamoyladenosine (t(6)A), leading to the formation of 2-methylthio-N6-threonylcarbamoyladenosine (ms(2)t(6)A) at position 37 in tRNAs that read codons beginning with adenine.</text>
</comment>
<dbReference type="STRING" id="168384.SAMN05660368_00981"/>
<evidence type="ECO:0000256" key="15">
    <source>
        <dbReference type="ARBA" id="ARBA00069898"/>
    </source>
</evidence>
<gene>
    <name evidence="18" type="primary">yqeV</name>
    <name evidence="18" type="ORF">BRYFOR_07760</name>
</gene>
<name>C6LGK0_9FIRM</name>
<dbReference type="AlphaFoldDB" id="C6LGK0"/>
<evidence type="ECO:0000256" key="9">
    <source>
        <dbReference type="ARBA" id="ARBA00022723"/>
    </source>
</evidence>
<evidence type="ECO:0000256" key="10">
    <source>
        <dbReference type="ARBA" id="ARBA00023004"/>
    </source>
</evidence>
<evidence type="ECO:0000256" key="11">
    <source>
        <dbReference type="ARBA" id="ARBA00023014"/>
    </source>
</evidence>
<evidence type="ECO:0000259" key="17">
    <source>
        <dbReference type="PROSITE" id="PS51918"/>
    </source>
</evidence>
<evidence type="ECO:0000256" key="1">
    <source>
        <dbReference type="ARBA" id="ARBA00001966"/>
    </source>
</evidence>
<evidence type="ECO:0000256" key="14">
    <source>
        <dbReference type="ARBA" id="ARBA00061574"/>
    </source>
</evidence>
<comment type="similarity">
    <text evidence="14">Belongs to the methylthiotransferase family. MtaB subfamily.</text>
</comment>
<keyword evidence="8" id="KW-0819">tRNA processing</keyword>
<dbReference type="SFLD" id="SFLDS00029">
    <property type="entry name" value="Radical_SAM"/>
    <property type="match status" value="1"/>
</dbReference>
<dbReference type="FunFam" id="3.80.30.20:FF:000001">
    <property type="entry name" value="tRNA-2-methylthio-N(6)-dimethylallyladenosine synthase 2"/>
    <property type="match status" value="1"/>
</dbReference>
<dbReference type="InterPro" id="IPR058240">
    <property type="entry name" value="rSAM_sf"/>
</dbReference>
<dbReference type="InterPro" id="IPR006638">
    <property type="entry name" value="Elp3/MiaA/NifB-like_rSAM"/>
</dbReference>
<dbReference type="InterPro" id="IPR013848">
    <property type="entry name" value="Methylthiotransferase_N"/>
</dbReference>
<protein>
    <recommendedName>
        <fullName evidence="15">Threonylcarbamoyladenosine tRNA methylthiotransferase MtaB</fullName>
        <ecNumber evidence="3">2.8.4.5</ecNumber>
    </recommendedName>
    <alternativeName>
        <fullName evidence="12">tRNA-t(6)A37 methylthiotransferase</fullName>
    </alternativeName>
</protein>
<dbReference type="CDD" id="cd01335">
    <property type="entry name" value="Radical_SAM"/>
    <property type="match status" value="1"/>
</dbReference>
<keyword evidence="10" id="KW-0408">Iron</keyword>
<dbReference type="InterPro" id="IPR020612">
    <property type="entry name" value="Methylthiotransferase_CS"/>
</dbReference>
<evidence type="ECO:0000256" key="5">
    <source>
        <dbReference type="ARBA" id="ARBA00022490"/>
    </source>
</evidence>
<feature type="domain" description="Radical SAM core" evidence="17">
    <location>
        <begin position="170"/>
        <end position="402"/>
    </location>
</feature>
<keyword evidence="11" id="KW-0411">Iron-sulfur</keyword>
<evidence type="ECO:0000256" key="12">
    <source>
        <dbReference type="ARBA" id="ARBA00031213"/>
    </source>
</evidence>
<dbReference type="Gene3D" id="3.40.50.12160">
    <property type="entry name" value="Methylthiotransferase, N-terminal domain"/>
    <property type="match status" value="1"/>
</dbReference>
<keyword evidence="5" id="KW-0963">Cytoplasm</keyword>
<comment type="cofactor">
    <cofactor evidence="1">
        <name>[4Fe-4S] cluster</name>
        <dbReference type="ChEBI" id="CHEBI:49883"/>
    </cofactor>
</comment>
<keyword evidence="7" id="KW-0949">S-adenosyl-L-methionine</keyword>
<feature type="domain" description="MTTase N-terminal" evidence="16">
    <location>
        <begin position="4"/>
        <end position="116"/>
    </location>
</feature>
<dbReference type="InterPro" id="IPR038135">
    <property type="entry name" value="Methylthiotransferase_N_sf"/>
</dbReference>
<dbReference type="InterPro" id="IPR006467">
    <property type="entry name" value="MiaB-like_bact"/>
</dbReference>
<evidence type="ECO:0000256" key="8">
    <source>
        <dbReference type="ARBA" id="ARBA00022694"/>
    </source>
</evidence>
<evidence type="ECO:0000313" key="18">
    <source>
        <dbReference type="EMBL" id="EET60200.1"/>
    </source>
</evidence>
<dbReference type="OrthoDB" id="9805215at2"/>
<evidence type="ECO:0000256" key="13">
    <source>
        <dbReference type="ARBA" id="ARBA00051661"/>
    </source>
</evidence>
<dbReference type="EC" id="2.8.4.5" evidence="3"/>
<comment type="caution">
    <text evidence="18">The sequence shown here is derived from an EMBL/GenBank/DDBJ whole genome shotgun (WGS) entry which is preliminary data.</text>
</comment>
<dbReference type="InterPro" id="IPR034557">
    <property type="entry name" value="ThrcA_tRNA_MEthiotransferase"/>
</dbReference>
<evidence type="ECO:0000256" key="4">
    <source>
        <dbReference type="ARBA" id="ARBA00022485"/>
    </source>
</evidence>
<dbReference type="PROSITE" id="PS51918">
    <property type="entry name" value="RADICAL_SAM"/>
    <property type="match status" value="1"/>
</dbReference>
<keyword evidence="19" id="KW-1185">Reference proteome</keyword>
<dbReference type="PANTHER" id="PTHR11918">
    <property type="entry name" value="RADICAL SAM PROTEINS"/>
    <property type="match status" value="1"/>
</dbReference>
<dbReference type="Pfam" id="PF04055">
    <property type="entry name" value="Radical_SAM"/>
    <property type="match status" value="1"/>
</dbReference>
<dbReference type="Pfam" id="PF00919">
    <property type="entry name" value="UPF0004"/>
    <property type="match status" value="1"/>
</dbReference>
<dbReference type="NCBIfam" id="TIGR00089">
    <property type="entry name" value="MiaB/RimO family radical SAM methylthiotransferase"/>
    <property type="match status" value="1"/>
</dbReference>
<dbReference type="InterPro" id="IPR007197">
    <property type="entry name" value="rSAM"/>
</dbReference>
<evidence type="ECO:0000256" key="6">
    <source>
        <dbReference type="ARBA" id="ARBA00022679"/>
    </source>
</evidence>
<evidence type="ECO:0000256" key="2">
    <source>
        <dbReference type="ARBA" id="ARBA00002399"/>
    </source>
</evidence>
<dbReference type="eggNOG" id="COG0621">
    <property type="taxonomic scope" value="Bacteria"/>
</dbReference>
<proteinExistence type="inferred from homology"/>
<dbReference type="GO" id="GO:0046872">
    <property type="term" value="F:metal ion binding"/>
    <property type="evidence" value="ECO:0007669"/>
    <property type="project" value="UniProtKB-KW"/>
</dbReference>
<dbReference type="GO" id="GO:0051539">
    <property type="term" value="F:4 iron, 4 sulfur cluster binding"/>
    <property type="evidence" value="ECO:0007669"/>
    <property type="project" value="UniProtKB-KW"/>
</dbReference>
<dbReference type="Proteomes" id="UP000005561">
    <property type="component" value="Unassembled WGS sequence"/>
</dbReference>
<dbReference type="SFLD" id="SFLDG01061">
    <property type="entry name" value="methylthiotransferase"/>
    <property type="match status" value="1"/>
</dbReference>
<sequence length="454" mass="51602">MKKKKVAFHNLGCKVNAYETEAMQQMLQARGYEIVPFDGPADVYVINTCTVTNIADRKSRQMLHRAKKMNPQAVVVAAGCYAQAAGEELAGDTAVDIVIGNNRKKDLADILEEYEQERTGCRSCEQEQADGCGQEQECEQAGCREQERAACHLQDVAHAPEYETLSISRTAEHTRAYIKVQDGCNQFCSYCIIPYARGRIRSRELADVLAEVSTLAENGYQEVVLTGIHLSSYGKEKDDGIGLLQLIEAVHEVEGIRRIRLGSLEPRIITEEFAERLSELPKICPHFHLSLQSGCDATLKRMNRHYTTEEYYEKCVLLRRYFDDPALTTDVIVGFPGETEEEFAQTCAFLEKVKFYETHIFKYSRRKGTKAAAMENQVPEEIKNERSKVLQELNKRNMAQYEALFHGRRAEVLFEEKTVKDGREYYSGHTREYILVTVPAGDCDLRNKICDCIL</sequence>
<evidence type="ECO:0000256" key="7">
    <source>
        <dbReference type="ARBA" id="ARBA00022691"/>
    </source>
</evidence>
<dbReference type="PANTHER" id="PTHR11918:SF45">
    <property type="entry name" value="THREONYLCARBAMOYLADENOSINE TRNA METHYLTHIOTRANSFERASE"/>
    <property type="match status" value="1"/>
</dbReference>
<dbReference type="PROSITE" id="PS01278">
    <property type="entry name" value="MTTASE_RADICAL"/>
    <property type="match status" value="1"/>
</dbReference>
<keyword evidence="4" id="KW-0004">4Fe-4S</keyword>